<gene>
    <name evidence="2" type="ORF">IPJ89_02430</name>
</gene>
<evidence type="ECO:0008006" key="3">
    <source>
        <dbReference type="Google" id="ProtNLM"/>
    </source>
</evidence>
<feature type="binding site" evidence="1">
    <location>
        <position position="75"/>
    </location>
    <ligand>
        <name>Mg(2+)</name>
        <dbReference type="ChEBI" id="CHEBI:18420"/>
        <label>1</label>
        <note>catalytic</note>
    </ligand>
</feature>
<name>A0A7T9DKM5_9ARCH</name>
<dbReference type="GO" id="GO:0006020">
    <property type="term" value="P:inositol metabolic process"/>
    <property type="evidence" value="ECO:0007669"/>
    <property type="project" value="TreeGrafter"/>
</dbReference>
<feature type="binding site" evidence="1">
    <location>
        <position position="100"/>
    </location>
    <ligand>
        <name>Mg(2+)</name>
        <dbReference type="ChEBI" id="CHEBI:18420"/>
        <label>1</label>
        <note>catalytic</note>
    </ligand>
</feature>
<proteinExistence type="predicted"/>
<comment type="cofactor">
    <cofactor evidence="1">
        <name>Mg(2+)</name>
        <dbReference type="ChEBI" id="CHEBI:18420"/>
    </cofactor>
</comment>
<organism evidence="2">
    <name type="scientific">Candidatus Iainarchaeum sp</name>
    <dbReference type="NCBI Taxonomy" id="3101447"/>
    <lineage>
        <taxon>Archaea</taxon>
        <taxon>Candidatus Iainarchaeota</taxon>
        <taxon>Candidatus Iainarchaeia</taxon>
        <taxon>Candidatus Iainarchaeales</taxon>
        <taxon>Candidatus Iainarchaeaceae</taxon>
        <taxon>Candidatus Iainarchaeum</taxon>
    </lineage>
</organism>
<dbReference type="SUPFAM" id="SSF56655">
    <property type="entry name" value="Carbohydrate phosphatase"/>
    <property type="match status" value="1"/>
</dbReference>
<accession>A0A7T9DKM5</accession>
<dbReference type="GO" id="GO:0008934">
    <property type="term" value="F:inositol monophosphate 1-phosphatase activity"/>
    <property type="evidence" value="ECO:0007669"/>
    <property type="project" value="TreeGrafter"/>
</dbReference>
<evidence type="ECO:0000313" key="2">
    <source>
        <dbReference type="EMBL" id="QQR93073.1"/>
    </source>
</evidence>
<dbReference type="Pfam" id="PF00459">
    <property type="entry name" value="Inositol_P"/>
    <property type="match status" value="1"/>
</dbReference>
<feature type="binding site" evidence="1">
    <location>
        <position position="97"/>
    </location>
    <ligand>
        <name>Mg(2+)</name>
        <dbReference type="ChEBI" id="CHEBI:18420"/>
        <label>1</label>
        <note>catalytic</note>
    </ligand>
</feature>
<dbReference type="Gene3D" id="3.30.540.10">
    <property type="entry name" value="Fructose-1,6-Bisphosphatase, subunit A, domain 1"/>
    <property type="match status" value="1"/>
</dbReference>
<keyword evidence="1" id="KW-0479">Metal-binding</keyword>
<protein>
    <recommendedName>
        <fullName evidence="3">Inositol monophosphatase</fullName>
    </recommendedName>
</protein>
<dbReference type="EMBL" id="CP064981">
    <property type="protein sequence ID" value="QQR93073.1"/>
    <property type="molecule type" value="Genomic_DNA"/>
</dbReference>
<sequence length="279" mass="31144">MSRDKKLFELLKKLAVQSGKLALPHYGKIASQVKLVPLHAHVRETPVTALDHGIQELVLASLLQNGYEDYAFNGEEDTHLKFFFPKELDKGTCIHCDPIDGTRAFVEGKLPFCVGFGLSRVKKQKHDFFASVVYNPVSKQLYWAYEDRSSPQLPLENPPKVAYFKRRLNDAGIKRVESLGYTWGIGASAHLGVVETSLGMRSVCALKNIPVHDALIPYAFARAKGVIPVDVDGKKLTHGLALPLHGNKFDSIPSINYFANKEAQEELLPILQNPNYLHQ</sequence>
<dbReference type="AlphaFoldDB" id="A0A7T9DKM5"/>
<dbReference type="GO" id="GO:0007165">
    <property type="term" value="P:signal transduction"/>
    <property type="evidence" value="ECO:0007669"/>
    <property type="project" value="TreeGrafter"/>
</dbReference>
<keyword evidence="1" id="KW-0460">Magnesium</keyword>
<feature type="binding site" evidence="1">
    <location>
        <position position="99"/>
    </location>
    <ligand>
        <name>Mg(2+)</name>
        <dbReference type="ChEBI" id="CHEBI:18420"/>
        <label>1</label>
        <note>catalytic</note>
    </ligand>
</feature>
<dbReference type="Proteomes" id="UP000596004">
    <property type="component" value="Chromosome"/>
</dbReference>
<dbReference type="InterPro" id="IPR000760">
    <property type="entry name" value="Inositol_monophosphatase-like"/>
</dbReference>
<dbReference type="PANTHER" id="PTHR20854:SF4">
    <property type="entry name" value="INOSITOL-1-MONOPHOSPHATASE-RELATED"/>
    <property type="match status" value="1"/>
</dbReference>
<dbReference type="GO" id="GO:0046872">
    <property type="term" value="F:metal ion binding"/>
    <property type="evidence" value="ECO:0007669"/>
    <property type="project" value="UniProtKB-KW"/>
</dbReference>
<reference evidence="2" key="1">
    <citation type="submission" date="2020-11" db="EMBL/GenBank/DDBJ databases">
        <title>Connecting structure to function with the recovery of over 1000 high-quality activated sludge metagenome-assembled genomes encoding full-length rRNA genes using long-read sequencing.</title>
        <authorList>
            <person name="Singleton C.M."/>
            <person name="Petriglieri F."/>
            <person name="Kristensen J.M."/>
            <person name="Kirkegaard R.H."/>
            <person name="Michaelsen T.Y."/>
            <person name="Andersen M.H."/>
            <person name="Karst S.M."/>
            <person name="Dueholm M.S."/>
            <person name="Nielsen P.H."/>
            <person name="Albertsen M."/>
        </authorList>
    </citation>
    <scope>NUCLEOTIDE SEQUENCE</scope>
    <source>
        <strain evidence="2">Fred_18-Q3-R57-64_BAT3C.431</strain>
    </source>
</reference>
<dbReference type="PANTHER" id="PTHR20854">
    <property type="entry name" value="INOSITOL MONOPHOSPHATASE"/>
    <property type="match status" value="1"/>
</dbReference>
<evidence type="ECO:0000256" key="1">
    <source>
        <dbReference type="PIRSR" id="PIRSR600760-2"/>
    </source>
</evidence>